<dbReference type="OMA" id="MINAREQ"/>
<evidence type="ECO:0000256" key="3">
    <source>
        <dbReference type="ARBA" id="ARBA00022946"/>
    </source>
</evidence>
<protein>
    <submittedName>
        <fullName evidence="7">CSON000477 protein</fullName>
    </submittedName>
</protein>
<dbReference type="GO" id="GO:0032981">
    <property type="term" value="P:mitochondrial respiratory chain complex I assembly"/>
    <property type="evidence" value="ECO:0007669"/>
    <property type="project" value="TreeGrafter"/>
</dbReference>
<gene>
    <name evidence="7" type="primary">CSON000477</name>
</gene>
<keyword evidence="4" id="KW-0496">Mitochondrion</keyword>
<dbReference type="InterPro" id="IPR008949">
    <property type="entry name" value="Isoprenoid_synthase_dom_sf"/>
</dbReference>
<comment type="subcellular location">
    <subcellularLocation>
        <location evidence="1">Mitochondrion inner membrane</location>
    </subcellularLocation>
</comment>
<evidence type="ECO:0000256" key="5">
    <source>
        <dbReference type="ARBA" id="ARBA00023136"/>
    </source>
</evidence>
<evidence type="ECO:0000256" key="6">
    <source>
        <dbReference type="ARBA" id="ARBA00038273"/>
    </source>
</evidence>
<dbReference type="Pfam" id="PF00494">
    <property type="entry name" value="SQS_PSY"/>
    <property type="match status" value="1"/>
</dbReference>
<evidence type="ECO:0000256" key="4">
    <source>
        <dbReference type="ARBA" id="ARBA00023128"/>
    </source>
</evidence>
<keyword evidence="3" id="KW-0809">Transit peptide</keyword>
<dbReference type="EMBL" id="UFQT01000107">
    <property type="protein sequence ID" value="SSX20092.1"/>
    <property type="molecule type" value="Genomic_DNA"/>
</dbReference>
<keyword evidence="2" id="KW-0999">Mitochondrion inner membrane</keyword>
<evidence type="ECO:0000256" key="1">
    <source>
        <dbReference type="ARBA" id="ARBA00004273"/>
    </source>
</evidence>
<dbReference type="AlphaFoldDB" id="A0A336LQ12"/>
<dbReference type="InterPro" id="IPR002060">
    <property type="entry name" value="Squ/phyt_synthse"/>
</dbReference>
<proteinExistence type="inferred from homology"/>
<evidence type="ECO:0000313" key="7">
    <source>
        <dbReference type="EMBL" id="SSX20092.1"/>
    </source>
</evidence>
<organism evidence="7">
    <name type="scientific">Culicoides sonorensis</name>
    <name type="common">Biting midge</name>
    <dbReference type="NCBI Taxonomy" id="179676"/>
    <lineage>
        <taxon>Eukaryota</taxon>
        <taxon>Metazoa</taxon>
        <taxon>Ecdysozoa</taxon>
        <taxon>Arthropoda</taxon>
        <taxon>Hexapoda</taxon>
        <taxon>Insecta</taxon>
        <taxon>Pterygota</taxon>
        <taxon>Neoptera</taxon>
        <taxon>Endopterygota</taxon>
        <taxon>Diptera</taxon>
        <taxon>Nematocera</taxon>
        <taxon>Chironomoidea</taxon>
        <taxon>Ceratopogonidae</taxon>
        <taxon>Ceratopogoninae</taxon>
        <taxon>Culicoides</taxon>
        <taxon>Monoculicoides</taxon>
    </lineage>
</organism>
<dbReference type="PANTHER" id="PTHR21181:SF13">
    <property type="entry name" value="NADH DEHYDROGENASE (UBIQUINONE) COMPLEX I, ASSEMBLY FACTOR 6"/>
    <property type="match status" value="1"/>
</dbReference>
<dbReference type="Gene3D" id="1.10.600.10">
    <property type="entry name" value="Farnesyl Diphosphate Synthase"/>
    <property type="match status" value="1"/>
</dbReference>
<accession>A0A336LQ12</accession>
<dbReference type="VEuPathDB" id="VectorBase:CSON000477"/>
<sequence>MNFGRNLKKCFDRFTKPHKSKIRFLTTKKTGLDGNGYCLENVRRYDYENFLATLLLKDSVRSTIAIRAFNVEISRIPYITSDDKIAAMRLKFWDDAIEKIFDKNNVQVPDHPVVNELNHICKSHKMTKQFFKRLISCRNRPRNQGFLTLKQIEEYAENSVSSVYYLSLEAKGINNVHVDHACSHLGKSQGIVNLLRSIPQLTREQAIPISQDILIKHGVSQERILRNKKDDKGVEECVFEIATLAHQHLEKARALLKSLPRDTKPFLLPGVAVQRYLERLRLVKFDLTHQKLLQRDNTLPIAYYWNYFRGTF</sequence>
<keyword evidence="5" id="KW-0472">Membrane</keyword>
<reference evidence="7" key="1">
    <citation type="submission" date="2018-07" db="EMBL/GenBank/DDBJ databases">
        <authorList>
            <person name="Quirk P.G."/>
            <person name="Krulwich T.A."/>
        </authorList>
    </citation>
    <scope>NUCLEOTIDE SEQUENCE</scope>
</reference>
<comment type="similarity">
    <text evidence="6">Belongs to the NDUFAF6 family.</text>
</comment>
<dbReference type="PANTHER" id="PTHR21181">
    <property type="match status" value="1"/>
</dbReference>
<dbReference type="GO" id="GO:0005743">
    <property type="term" value="C:mitochondrial inner membrane"/>
    <property type="evidence" value="ECO:0007669"/>
    <property type="project" value="UniProtKB-SubCell"/>
</dbReference>
<evidence type="ECO:0000256" key="2">
    <source>
        <dbReference type="ARBA" id="ARBA00022792"/>
    </source>
</evidence>
<name>A0A336LQ12_CULSO</name>
<dbReference type="SUPFAM" id="SSF48576">
    <property type="entry name" value="Terpenoid synthases"/>
    <property type="match status" value="1"/>
</dbReference>